<dbReference type="AlphaFoldDB" id="V9Z870"/>
<geneLocation type="plasmid" evidence="2">
    <name>pFRL6</name>
</geneLocation>
<feature type="region of interest" description="Disordered" evidence="1">
    <location>
        <begin position="173"/>
        <end position="200"/>
    </location>
</feature>
<name>V9Z870_9ACTN</name>
<sequence>MSDGGRAARGAARTSRYVRSTCSTWRLGAARPVCDTAARRGPVGLDAQGISGRTTGSSWGGVETTAPTWCVAETQQVPPAGQPSGIAALEPCNDALASVGATAVTCTMGPRVTSWCPTALTHTNRAVSAAASQHARAADPTDLRALLSPCPARFIAADSNGCVPPRMRVRCGRLPRPHDRESAVPGCPADTSRRAGTTAH</sequence>
<gene>
    <name evidence="2" type="ORF">pFRL6_221</name>
</gene>
<organism evidence="2">
    <name type="scientific">Streptomyces sp. F12</name>
    <dbReference type="NCBI Taxonomy" id="1436084"/>
    <lineage>
        <taxon>Bacteria</taxon>
        <taxon>Bacillati</taxon>
        <taxon>Actinomycetota</taxon>
        <taxon>Actinomycetes</taxon>
        <taxon>Kitasatosporales</taxon>
        <taxon>Streptomycetaceae</taxon>
        <taxon>Streptomyces</taxon>
    </lineage>
</organism>
<evidence type="ECO:0000313" key="2">
    <source>
        <dbReference type="EMBL" id="AHE40308.1"/>
    </source>
</evidence>
<protein>
    <submittedName>
        <fullName evidence="2">Uncharacterized protein</fullName>
    </submittedName>
</protein>
<reference evidence="2" key="1">
    <citation type="submission" date="2013-09" db="EMBL/GenBank/DDBJ databases">
        <title>Complete nucleotide sequence of Streptomyces linear plasmid pFRL6.</title>
        <authorList>
            <person name="Chen Z."/>
            <person name="Fang P."/>
            <person name="Qin Z."/>
        </authorList>
    </citation>
    <scope>NUCLEOTIDE SEQUENCE</scope>
    <source>
        <plasmid evidence="2">pFRL6</plasmid>
    </source>
</reference>
<proteinExistence type="predicted"/>
<keyword evidence="2" id="KW-0614">Plasmid</keyword>
<accession>V9Z870</accession>
<evidence type="ECO:0000256" key="1">
    <source>
        <dbReference type="SAM" id="MobiDB-lite"/>
    </source>
</evidence>
<dbReference type="EMBL" id="KF602051">
    <property type="protein sequence ID" value="AHE40308.1"/>
    <property type="molecule type" value="Genomic_DNA"/>
</dbReference>